<dbReference type="RefSeq" id="WP_089273046.1">
    <property type="nucleotide sequence ID" value="NZ_FZOC01000002.1"/>
</dbReference>
<dbReference type="AlphaFoldDB" id="A0A238ZC06"/>
<organism evidence="1 2">
    <name type="scientific">Humidesulfovibrio mexicanus</name>
    <dbReference type="NCBI Taxonomy" id="147047"/>
    <lineage>
        <taxon>Bacteria</taxon>
        <taxon>Pseudomonadati</taxon>
        <taxon>Thermodesulfobacteriota</taxon>
        <taxon>Desulfovibrionia</taxon>
        <taxon>Desulfovibrionales</taxon>
        <taxon>Desulfovibrionaceae</taxon>
        <taxon>Humidesulfovibrio</taxon>
    </lineage>
</organism>
<proteinExistence type="predicted"/>
<reference evidence="1 2" key="1">
    <citation type="submission" date="2017-06" db="EMBL/GenBank/DDBJ databases">
        <authorList>
            <person name="Kim H.J."/>
            <person name="Triplett B.A."/>
        </authorList>
    </citation>
    <scope>NUCLEOTIDE SEQUENCE [LARGE SCALE GENOMIC DNA]</scope>
    <source>
        <strain evidence="1 2">DSM 13116</strain>
    </source>
</reference>
<accession>A0A238ZC06</accession>
<name>A0A238ZC06_9BACT</name>
<keyword evidence="2" id="KW-1185">Reference proteome</keyword>
<evidence type="ECO:0000313" key="1">
    <source>
        <dbReference type="EMBL" id="SNR80244.1"/>
    </source>
</evidence>
<dbReference type="EMBL" id="FZOC01000002">
    <property type="protein sequence ID" value="SNR80244.1"/>
    <property type="molecule type" value="Genomic_DNA"/>
</dbReference>
<evidence type="ECO:0000313" key="2">
    <source>
        <dbReference type="Proteomes" id="UP000198324"/>
    </source>
</evidence>
<sequence length="90" mass="9922">MPEPTHALVLEFALSVDPERDASALRVAQLLPGFDVQALDTGRCQVRCSLEEVAALRDVVLDIWEQVHARSGVKLLLPTTASRVACHMMR</sequence>
<dbReference type="Proteomes" id="UP000198324">
    <property type="component" value="Unassembled WGS sequence"/>
</dbReference>
<protein>
    <submittedName>
        <fullName evidence="1">Uncharacterized protein</fullName>
    </submittedName>
</protein>
<gene>
    <name evidence="1" type="ORF">SAMN04488503_1373</name>
</gene>